<dbReference type="PANTHER" id="PTHR40055">
    <property type="entry name" value="TRANSCRIPTIONAL REGULATOR YGIV-RELATED"/>
    <property type="match status" value="1"/>
</dbReference>
<dbReference type="PANTHER" id="PTHR40055:SF1">
    <property type="entry name" value="TRANSCRIPTIONAL REGULATOR YGIV-RELATED"/>
    <property type="match status" value="1"/>
</dbReference>
<evidence type="ECO:0000256" key="3">
    <source>
        <dbReference type="ARBA" id="ARBA00023163"/>
    </source>
</evidence>
<dbReference type="Gene3D" id="1.10.10.60">
    <property type="entry name" value="Homeodomain-like"/>
    <property type="match status" value="1"/>
</dbReference>
<comment type="caution">
    <text evidence="5">The sequence shown here is derived from an EMBL/GenBank/DDBJ whole genome shotgun (WGS) entry which is preliminary data.</text>
</comment>
<organism evidence="5 6">
    <name type="scientific">Mesorhizobium tianshanense</name>
    <dbReference type="NCBI Taxonomy" id="39844"/>
    <lineage>
        <taxon>Bacteria</taxon>
        <taxon>Pseudomonadati</taxon>
        <taxon>Pseudomonadota</taxon>
        <taxon>Alphaproteobacteria</taxon>
        <taxon>Hyphomicrobiales</taxon>
        <taxon>Phyllobacteriaceae</taxon>
        <taxon>Mesorhizobium</taxon>
    </lineage>
</organism>
<keyword evidence="3" id="KW-0804">Transcription</keyword>
<dbReference type="InterPro" id="IPR020449">
    <property type="entry name" value="Tscrpt_reg_AraC-type_HTH"/>
</dbReference>
<dbReference type="InterPro" id="IPR029442">
    <property type="entry name" value="GyrI-like"/>
</dbReference>
<protein>
    <submittedName>
        <fullName evidence="5">AraC family transcriptional regulator</fullName>
    </submittedName>
</protein>
<dbReference type="InterPro" id="IPR011256">
    <property type="entry name" value="Reg_factor_effector_dom_sf"/>
</dbReference>
<keyword evidence="2" id="KW-0238">DNA-binding</keyword>
<dbReference type="Gene3D" id="3.20.80.10">
    <property type="entry name" value="Regulatory factor, effector binding domain"/>
    <property type="match status" value="1"/>
</dbReference>
<evidence type="ECO:0000313" key="6">
    <source>
        <dbReference type="Proteomes" id="UP000317122"/>
    </source>
</evidence>
<keyword evidence="6" id="KW-1185">Reference proteome</keyword>
<dbReference type="SUPFAM" id="SSF55136">
    <property type="entry name" value="Probable bacterial effector-binding domain"/>
    <property type="match status" value="1"/>
</dbReference>
<dbReference type="Proteomes" id="UP000317122">
    <property type="component" value="Unassembled WGS sequence"/>
</dbReference>
<proteinExistence type="predicted"/>
<name>A0A562P2W4_9HYPH</name>
<accession>A0A562P2W4</accession>
<evidence type="ECO:0000256" key="1">
    <source>
        <dbReference type="ARBA" id="ARBA00023015"/>
    </source>
</evidence>
<dbReference type="GO" id="GO:0043565">
    <property type="term" value="F:sequence-specific DNA binding"/>
    <property type="evidence" value="ECO:0007669"/>
    <property type="project" value="InterPro"/>
</dbReference>
<dbReference type="PRINTS" id="PR00032">
    <property type="entry name" value="HTHARAC"/>
</dbReference>
<evidence type="ECO:0000259" key="4">
    <source>
        <dbReference type="PROSITE" id="PS01124"/>
    </source>
</evidence>
<evidence type="ECO:0000313" key="5">
    <source>
        <dbReference type="EMBL" id="TWI38817.1"/>
    </source>
</evidence>
<dbReference type="Pfam" id="PF12833">
    <property type="entry name" value="HTH_18"/>
    <property type="match status" value="1"/>
</dbReference>
<evidence type="ECO:0000256" key="2">
    <source>
        <dbReference type="ARBA" id="ARBA00023125"/>
    </source>
</evidence>
<dbReference type="SUPFAM" id="SSF46689">
    <property type="entry name" value="Homeodomain-like"/>
    <property type="match status" value="1"/>
</dbReference>
<dbReference type="Pfam" id="PF06445">
    <property type="entry name" value="GyrI-like"/>
    <property type="match status" value="1"/>
</dbReference>
<dbReference type="EMBL" id="VLKT01000011">
    <property type="protein sequence ID" value="TWI38817.1"/>
    <property type="molecule type" value="Genomic_DNA"/>
</dbReference>
<dbReference type="AlphaFoldDB" id="A0A562P2W4"/>
<dbReference type="InterPro" id="IPR009057">
    <property type="entry name" value="Homeodomain-like_sf"/>
</dbReference>
<sequence>MHRYVQLVRMKRAGQVLAFKDEASVTETALDVGYDAPDAFARAFRKSFGQLPSAFRDTPDWEVWFARLWPLTNARSKLMKTAYSLNDVTILDVPETPVAVLQHRGNPALVGETIQKFIAWRRAEGLGAASSATYNVFHSDSEMMPPDEFRVDICAATDRKIEMNEQGVEAGVLRAGRCAVLRVIGAEDVELAIEFLYRD</sequence>
<dbReference type="GO" id="GO:0003700">
    <property type="term" value="F:DNA-binding transcription factor activity"/>
    <property type="evidence" value="ECO:0007669"/>
    <property type="project" value="InterPro"/>
</dbReference>
<feature type="domain" description="HTH araC/xylS-type" evidence="4">
    <location>
        <begin position="1"/>
        <end position="58"/>
    </location>
</feature>
<gene>
    <name evidence="5" type="ORF">IQ26_02240</name>
</gene>
<keyword evidence="1" id="KW-0805">Transcription regulation</keyword>
<reference evidence="5 6" key="1">
    <citation type="journal article" date="2015" name="Stand. Genomic Sci.">
        <title>Genomic Encyclopedia of Bacterial and Archaeal Type Strains, Phase III: the genomes of soil and plant-associated and newly described type strains.</title>
        <authorList>
            <person name="Whitman W.B."/>
            <person name="Woyke T."/>
            <person name="Klenk H.P."/>
            <person name="Zhou Y."/>
            <person name="Lilburn T.G."/>
            <person name="Beck B.J."/>
            <person name="De Vos P."/>
            <person name="Vandamme P."/>
            <person name="Eisen J.A."/>
            <person name="Garrity G."/>
            <person name="Hugenholtz P."/>
            <person name="Kyrpides N.C."/>
        </authorList>
    </citation>
    <scope>NUCLEOTIDE SEQUENCE [LARGE SCALE GENOMIC DNA]</scope>
    <source>
        <strain evidence="5 6">CGMCC 1.2546</strain>
    </source>
</reference>
<dbReference type="InterPro" id="IPR018060">
    <property type="entry name" value="HTH_AraC"/>
</dbReference>
<dbReference type="InterPro" id="IPR050908">
    <property type="entry name" value="SmbC-like"/>
</dbReference>
<dbReference type="PROSITE" id="PS01124">
    <property type="entry name" value="HTH_ARAC_FAMILY_2"/>
    <property type="match status" value="1"/>
</dbReference>